<dbReference type="EMBL" id="MAVT02000455">
    <property type="protein sequence ID" value="POS75698.1"/>
    <property type="molecule type" value="Genomic_DNA"/>
</dbReference>
<gene>
    <name evidence="2" type="ORF">DHEL01_v205915</name>
</gene>
<dbReference type="InParanoid" id="A0A2P5HZM2"/>
<reference evidence="2" key="1">
    <citation type="submission" date="2017-09" db="EMBL/GenBank/DDBJ databases">
        <title>Polyketide synthases of a Diaporthe helianthi virulent isolate.</title>
        <authorList>
            <person name="Baroncelli R."/>
        </authorList>
    </citation>
    <scope>NUCLEOTIDE SEQUENCE [LARGE SCALE GENOMIC DNA]</scope>
    <source>
        <strain evidence="2">7/96</strain>
    </source>
</reference>
<organism evidence="2 3">
    <name type="scientific">Diaporthe helianthi</name>
    <dbReference type="NCBI Taxonomy" id="158607"/>
    <lineage>
        <taxon>Eukaryota</taxon>
        <taxon>Fungi</taxon>
        <taxon>Dikarya</taxon>
        <taxon>Ascomycota</taxon>
        <taxon>Pezizomycotina</taxon>
        <taxon>Sordariomycetes</taxon>
        <taxon>Sordariomycetidae</taxon>
        <taxon>Diaporthales</taxon>
        <taxon>Diaporthaceae</taxon>
        <taxon>Diaporthe</taxon>
    </lineage>
</organism>
<sequence>MYVNVQARKNRDCRRSRLHDVNHVSARTSPPRPPQFVHIDDDDIVDRAGRRNLSRTISEGKLKDSFELATCPRLVRDTSSQDARQIRPVEPILSMFSASLPNRGTQLRRRSTSDALNVVRPYPNISGFKRSKTAPADAGLNRPRKPIPVSCQTAYTTVFVEEMPKSPGRDEGEVLVVVEGTANNGEAPNKLARIFSFSAIKARKSGPFTAADYSEILKKSGPNRDSIIILNDSHQMFREGCWHYPPIATKFGQIAPYHKPPRFVKSFDACTEEGRPRSQSAGGQPRED</sequence>
<evidence type="ECO:0000313" key="3">
    <source>
        <dbReference type="Proteomes" id="UP000094444"/>
    </source>
</evidence>
<accession>A0A2P5HZM2</accession>
<dbReference type="AlphaFoldDB" id="A0A2P5HZM2"/>
<keyword evidence="3" id="KW-1185">Reference proteome</keyword>
<dbReference type="Proteomes" id="UP000094444">
    <property type="component" value="Unassembled WGS sequence"/>
</dbReference>
<comment type="caution">
    <text evidence="2">The sequence shown here is derived from an EMBL/GenBank/DDBJ whole genome shotgun (WGS) entry which is preliminary data.</text>
</comment>
<name>A0A2P5HZM2_DIAHE</name>
<protein>
    <submittedName>
        <fullName evidence="2">Uncharacterized protein</fullName>
    </submittedName>
</protein>
<proteinExistence type="predicted"/>
<evidence type="ECO:0000313" key="2">
    <source>
        <dbReference type="EMBL" id="POS75698.1"/>
    </source>
</evidence>
<dbReference type="OrthoDB" id="10680007at2759"/>
<feature type="region of interest" description="Disordered" evidence="1">
    <location>
        <begin position="269"/>
        <end position="288"/>
    </location>
</feature>
<evidence type="ECO:0000256" key="1">
    <source>
        <dbReference type="SAM" id="MobiDB-lite"/>
    </source>
</evidence>